<evidence type="ECO:0008006" key="3">
    <source>
        <dbReference type="Google" id="ProtNLM"/>
    </source>
</evidence>
<sequence length="186" mass="21086">MVFGEKHDFAIEAVVEPNLVLLSSVWGRMCVWCAGVPLGDFSEPHCGLPYSSFKSLCLDLPELWDPEFEGKSDEELFNHLDAVLYGVKDGVEVVDERTLEECEDDARAYSRFSFLTNWGEMFDREGKSFIFCRDGNSVSVLNRPLGTTQLRLLRTSAVSVEAACSEFMIWFEQEQTKLRPPSALRV</sequence>
<dbReference type="RefSeq" id="WP_307597313.1">
    <property type="nucleotide sequence ID" value="NZ_JAUSRV010000035.1"/>
</dbReference>
<proteinExistence type="predicted"/>
<evidence type="ECO:0000313" key="1">
    <source>
        <dbReference type="EMBL" id="MDP9975362.1"/>
    </source>
</evidence>
<dbReference type="Proteomes" id="UP001224845">
    <property type="component" value="Unassembled WGS sequence"/>
</dbReference>
<dbReference type="AlphaFoldDB" id="A0AAW8ERQ1"/>
<protein>
    <recommendedName>
        <fullName evidence="3">SMI1/KNR4 family protein</fullName>
    </recommendedName>
</protein>
<evidence type="ECO:0000313" key="2">
    <source>
        <dbReference type="Proteomes" id="UP001224845"/>
    </source>
</evidence>
<name>A0AAW8ERQ1_VARPD</name>
<gene>
    <name evidence="1" type="ORF">J2W39_006652</name>
</gene>
<reference evidence="1" key="1">
    <citation type="submission" date="2023-07" db="EMBL/GenBank/DDBJ databases">
        <title>Sorghum-associated microbial communities from plants grown in Nebraska, USA.</title>
        <authorList>
            <person name="Schachtman D."/>
        </authorList>
    </citation>
    <scope>NUCLEOTIDE SEQUENCE</scope>
    <source>
        <strain evidence="1">DS3315</strain>
    </source>
</reference>
<dbReference type="EMBL" id="JAUSRV010000035">
    <property type="protein sequence ID" value="MDP9975362.1"/>
    <property type="molecule type" value="Genomic_DNA"/>
</dbReference>
<comment type="caution">
    <text evidence="1">The sequence shown here is derived from an EMBL/GenBank/DDBJ whole genome shotgun (WGS) entry which is preliminary data.</text>
</comment>
<organism evidence="1 2">
    <name type="scientific">Variovorax paradoxus</name>
    <dbReference type="NCBI Taxonomy" id="34073"/>
    <lineage>
        <taxon>Bacteria</taxon>
        <taxon>Pseudomonadati</taxon>
        <taxon>Pseudomonadota</taxon>
        <taxon>Betaproteobacteria</taxon>
        <taxon>Burkholderiales</taxon>
        <taxon>Comamonadaceae</taxon>
        <taxon>Variovorax</taxon>
    </lineage>
</organism>
<accession>A0AAW8ERQ1</accession>